<gene>
    <name evidence="2" type="ORF">MNBD_BACTEROID04-108</name>
</gene>
<accession>A0A3B0U2M9</accession>
<dbReference type="PANTHER" id="PTHR35004">
    <property type="entry name" value="TRANSPOSASE RV3428C-RELATED"/>
    <property type="match status" value="1"/>
</dbReference>
<dbReference type="GO" id="GO:0015074">
    <property type="term" value="P:DNA integration"/>
    <property type="evidence" value="ECO:0007669"/>
    <property type="project" value="InterPro"/>
</dbReference>
<protein>
    <submittedName>
        <fullName evidence="2">Mobile element protein</fullName>
    </submittedName>
</protein>
<dbReference type="PROSITE" id="PS50994">
    <property type="entry name" value="INTEGRASE"/>
    <property type="match status" value="1"/>
</dbReference>
<dbReference type="GO" id="GO:0003676">
    <property type="term" value="F:nucleic acid binding"/>
    <property type="evidence" value="ECO:0007669"/>
    <property type="project" value="InterPro"/>
</dbReference>
<evidence type="ECO:0000259" key="1">
    <source>
        <dbReference type="PROSITE" id="PS50994"/>
    </source>
</evidence>
<reference evidence="2" key="1">
    <citation type="submission" date="2018-06" db="EMBL/GenBank/DDBJ databases">
        <authorList>
            <person name="Zhirakovskaya E."/>
        </authorList>
    </citation>
    <scope>NUCLEOTIDE SEQUENCE</scope>
</reference>
<dbReference type="SUPFAM" id="SSF53098">
    <property type="entry name" value="Ribonuclease H-like"/>
    <property type="match status" value="1"/>
</dbReference>
<dbReference type="PANTHER" id="PTHR35004:SF7">
    <property type="entry name" value="INTEGRASE PROTEIN"/>
    <property type="match status" value="1"/>
</dbReference>
<dbReference type="InterPro" id="IPR036397">
    <property type="entry name" value="RNaseH_sf"/>
</dbReference>
<dbReference type="Pfam" id="PF00665">
    <property type="entry name" value="rve"/>
    <property type="match status" value="1"/>
</dbReference>
<sequence>MLDIIQLTNKVKNMCQQYHSNAKTNTHIRAEIKSSSLDNKTLARIYNVSVNTIIKWRNSDSLQDASSTPHSIDYALNELEQLLIVSVRKTSWLPLDDVLDMVLDQNITNANRSNVYRTLCRYNVNKVPQEQKDKAKTFKEYEPGYLHIDVTYLPKFNGIKYYLFVAIDRATRTMYYRVYSEKTGANATDFLEECIKFFPMYISHVLTDNGLEFTNRLLKSKKGKLCEKTSKFTQKCIDSKIDHRQTKPFTPQTNGMVERVNQTIKVGTIKSYQYENIEHLVVEVNKFLLHYNLVRRHGSLRSELSVKTPFDALKKWYQIQPEIFKQNPSEFKQKLLNLKSSNKMGLHQQRCET</sequence>
<dbReference type="InterPro" id="IPR001584">
    <property type="entry name" value="Integrase_cat-core"/>
</dbReference>
<dbReference type="Gene3D" id="3.30.420.10">
    <property type="entry name" value="Ribonuclease H-like superfamily/Ribonuclease H"/>
    <property type="match status" value="1"/>
</dbReference>
<name>A0A3B0U2M9_9ZZZZ</name>
<dbReference type="AlphaFoldDB" id="A0A3B0U2M9"/>
<dbReference type="EMBL" id="UOER01000360">
    <property type="protein sequence ID" value="VAW25311.1"/>
    <property type="molecule type" value="Genomic_DNA"/>
</dbReference>
<dbReference type="InterPro" id="IPR012337">
    <property type="entry name" value="RNaseH-like_sf"/>
</dbReference>
<proteinExistence type="predicted"/>
<organism evidence="2">
    <name type="scientific">hydrothermal vent metagenome</name>
    <dbReference type="NCBI Taxonomy" id="652676"/>
    <lineage>
        <taxon>unclassified sequences</taxon>
        <taxon>metagenomes</taxon>
        <taxon>ecological metagenomes</taxon>
    </lineage>
</organism>
<evidence type="ECO:0000313" key="2">
    <source>
        <dbReference type="EMBL" id="VAW25311.1"/>
    </source>
</evidence>
<feature type="domain" description="Integrase catalytic" evidence="1">
    <location>
        <begin position="139"/>
        <end position="317"/>
    </location>
</feature>